<protein>
    <submittedName>
        <fullName evidence="2">Uncharacterized protein</fullName>
    </submittedName>
</protein>
<gene>
    <name evidence="2" type="ORF">FHK87_08875</name>
</gene>
<evidence type="ECO:0000256" key="1">
    <source>
        <dbReference type="SAM" id="Phobius"/>
    </source>
</evidence>
<dbReference type="EMBL" id="VFWZ01000002">
    <property type="protein sequence ID" value="TPN87679.1"/>
    <property type="molecule type" value="Genomic_DNA"/>
</dbReference>
<name>A0A504JLN9_9FLAO</name>
<dbReference type="OrthoDB" id="676730at2"/>
<comment type="caution">
    <text evidence="2">The sequence shown here is derived from an EMBL/GenBank/DDBJ whole genome shotgun (WGS) entry which is preliminary data.</text>
</comment>
<keyword evidence="3" id="KW-1185">Reference proteome</keyword>
<dbReference type="Proteomes" id="UP000315540">
    <property type="component" value="Unassembled WGS sequence"/>
</dbReference>
<feature type="transmembrane region" description="Helical" evidence="1">
    <location>
        <begin position="7"/>
        <end position="30"/>
    </location>
</feature>
<dbReference type="RefSeq" id="WP_140592319.1">
    <property type="nucleotide sequence ID" value="NZ_VFWZ01000002.1"/>
</dbReference>
<evidence type="ECO:0000313" key="2">
    <source>
        <dbReference type="EMBL" id="TPN87679.1"/>
    </source>
</evidence>
<reference evidence="2 3" key="1">
    <citation type="submission" date="2019-06" db="EMBL/GenBank/DDBJ databases">
        <authorList>
            <person name="Meng X."/>
        </authorList>
    </citation>
    <scope>NUCLEOTIDE SEQUENCE [LARGE SCALE GENOMIC DNA]</scope>
    <source>
        <strain evidence="2 3">M625</strain>
    </source>
</reference>
<organism evidence="2 3">
    <name type="scientific">Aquimarina algicola</name>
    <dbReference type="NCBI Taxonomy" id="2589995"/>
    <lineage>
        <taxon>Bacteria</taxon>
        <taxon>Pseudomonadati</taxon>
        <taxon>Bacteroidota</taxon>
        <taxon>Flavobacteriia</taxon>
        <taxon>Flavobacteriales</taxon>
        <taxon>Flavobacteriaceae</taxon>
        <taxon>Aquimarina</taxon>
    </lineage>
</organism>
<keyword evidence="1" id="KW-0812">Transmembrane</keyword>
<accession>A0A504JLN9</accession>
<keyword evidence="1" id="KW-0472">Membrane</keyword>
<evidence type="ECO:0000313" key="3">
    <source>
        <dbReference type="Proteomes" id="UP000315540"/>
    </source>
</evidence>
<sequence>MLKSKKSLYILLPLVVFIWGAIIFQVLGAFSDDDPIFNENTQIDVSEITTKEREVFTIEPLERDPFLGTLYQPKKKKSKSTKPRVQKQTAFLWPNIQYKGLVSGNNNNAIYLISINGVDQLMKVKQTIDQVTLIKGASSTIRLKYKGKTKNFTIAN</sequence>
<proteinExistence type="predicted"/>
<keyword evidence="1" id="KW-1133">Transmembrane helix</keyword>
<dbReference type="AlphaFoldDB" id="A0A504JLN9"/>